<dbReference type="GO" id="GO:0003677">
    <property type="term" value="F:DNA binding"/>
    <property type="evidence" value="ECO:0007669"/>
    <property type="project" value="InterPro"/>
</dbReference>
<reference evidence="1" key="1">
    <citation type="submission" date="2018-05" db="EMBL/GenBank/DDBJ databases">
        <authorList>
            <person name="Lanie J.A."/>
            <person name="Ng W.-L."/>
            <person name="Kazmierczak K.M."/>
            <person name="Andrzejewski T.M."/>
            <person name="Davidsen T.M."/>
            <person name="Wayne K.J."/>
            <person name="Tettelin H."/>
            <person name="Glass J.I."/>
            <person name="Rusch D."/>
            <person name="Podicherti R."/>
            <person name="Tsui H.-C.T."/>
            <person name="Winkler M.E."/>
        </authorList>
    </citation>
    <scope>NUCLEOTIDE SEQUENCE</scope>
</reference>
<protein>
    <recommendedName>
        <fullName evidence="2">MazF family transcriptional regulator</fullName>
    </recommendedName>
</protein>
<dbReference type="Gene3D" id="2.30.30.110">
    <property type="match status" value="1"/>
</dbReference>
<feature type="non-terminal residue" evidence="1">
    <location>
        <position position="51"/>
    </location>
</feature>
<organism evidence="1">
    <name type="scientific">marine metagenome</name>
    <dbReference type="NCBI Taxonomy" id="408172"/>
    <lineage>
        <taxon>unclassified sequences</taxon>
        <taxon>metagenomes</taxon>
        <taxon>ecological metagenomes</taxon>
    </lineage>
</organism>
<sequence>VILVPFPFGERISGQKRPAVVVSSTAHNQATSELLIAQITSNVTVERHGDF</sequence>
<dbReference type="AlphaFoldDB" id="A0A383AU39"/>
<dbReference type="EMBL" id="UINC01195067">
    <property type="protein sequence ID" value="SVE11466.1"/>
    <property type="molecule type" value="Genomic_DNA"/>
</dbReference>
<dbReference type="SUPFAM" id="SSF50118">
    <property type="entry name" value="Cell growth inhibitor/plasmid maintenance toxic component"/>
    <property type="match status" value="1"/>
</dbReference>
<name>A0A383AU39_9ZZZZ</name>
<proteinExistence type="predicted"/>
<dbReference type="InterPro" id="IPR011067">
    <property type="entry name" value="Plasmid_toxin/cell-grow_inhib"/>
</dbReference>
<gene>
    <name evidence="1" type="ORF">METZ01_LOCUS464320</name>
</gene>
<dbReference type="InterPro" id="IPR003477">
    <property type="entry name" value="PemK-like"/>
</dbReference>
<evidence type="ECO:0000313" key="1">
    <source>
        <dbReference type="EMBL" id="SVE11466.1"/>
    </source>
</evidence>
<feature type="non-terminal residue" evidence="1">
    <location>
        <position position="1"/>
    </location>
</feature>
<dbReference type="Pfam" id="PF02452">
    <property type="entry name" value="PemK_toxin"/>
    <property type="match status" value="1"/>
</dbReference>
<accession>A0A383AU39</accession>
<evidence type="ECO:0008006" key="2">
    <source>
        <dbReference type="Google" id="ProtNLM"/>
    </source>
</evidence>